<gene>
    <name evidence="1" type="ORF">U27_07026</name>
</gene>
<dbReference type="STRING" id="1499967.U27_07026"/>
<proteinExistence type="predicted"/>
<dbReference type="Proteomes" id="UP000030661">
    <property type="component" value="Unassembled WGS sequence"/>
</dbReference>
<sequence>MRMNGDQEGRAKKLVATCQVQLRPPFLSPEAGRSALSLKHAEIVSHRT</sequence>
<dbReference type="AlphaFoldDB" id="A0A081C634"/>
<keyword evidence="2" id="KW-1185">Reference proteome</keyword>
<dbReference type="EMBL" id="DF820471">
    <property type="protein sequence ID" value="GAK60039.1"/>
    <property type="molecule type" value="Genomic_DNA"/>
</dbReference>
<name>A0A081C634_VECG1</name>
<organism evidence="1">
    <name type="scientific">Vecturithrix granuli</name>
    <dbReference type="NCBI Taxonomy" id="1499967"/>
    <lineage>
        <taxon>Bacteria</taxon>
        <taxon>Candidatus Moduliflexota</taxon>
        <taxon>Candidatus Vecturitrichia</taxon>
        <taxon>Candidatus Vecturitrichales</taxon>
        <taxon>Candidatus Vecturitrichaceae</taxon>
        <taxon>Candidatus Vecturithrix</taxon>
    </lineage>
</organism>
<reference evidence="1" key="1">
    <citation type="journal article" date="2015" name="PeerJ">
        <title>First genomic representation of candidate bacterial phylum KSB3 points to enhanced environmental sensing as a trigger of wastewater bulking.</title>
        <authorList>
            <person name="Sekiguchi Y."/>
            <person name="Ohashi A."/>
            <person name="Parks D.H."/>
            <person name="Yamauchi T."/>
            <person name="Tyson G.W."/>
            <person name="Hugenholtz P."/>
        </authorList>
    </citation>
    <scope>NUCLEOTIDE SEQUENCE [LARGE SCALE GENOMIC DNA]</scope>
</reference>
<dbReference type="HOGENOM" id="CLU_3149852_0_0_0"/>
<evidence type="ECO:0000313" key="2">
    <source>
        <dbReference type="Proteomes" id="UP000030661"/>
    </source>
</evidence>
<evidence type="ECO:0000313" key="1">
    <source>
        <dbReference type="EMBL" id="GAK60039.1"/>
    </source>
</evidence>
<accession>A0A081C634</accession>
<protein>
    <submittedName>
        <fullName evidence="1">Uncharacterized protein</fullName>
    </submittedName>
</protein>